<dbReference type="EMBL" id="AANPBW010000025">
    <property type="protein sequence ID" value="EDP8608279.1"/>
    <property type="molecule type" value="Genomic_DNA"/>
</dbReference>
<evidence type="ECO:0000313" key="1">
    <source>
        <dbReference type="EMBL" id="EDP8608279.1"/>
    </source>
</evidence>
<reference evidence="1" key="1">
    <citation type="submission" date="2019-12" db="EMBL/GenBank/DDBJ databases">
        <authorList>
            <person name="Ashton P.M."/>
            <person name="Dallman T."/>
            <person name="Nair S."/>
            <person name="De Pinna E."/>
            <person name="Peters T."/>
            <person name="Grant K."/>
        </authorList>
    </citation>
    <scope>NUCLEOTIDE SEQUENCE</scope>
    <source>
        <strain evidence="1">267043</strain>
    </source>
</reference>
<dbReference type="RefSeq" id="WP_141024997.1">
    <property type="nucleotide sequence ID" value="NZ_CBCSBZ010000028.1"/>
</dbReference>
<protein>
    <submittedName>
        <fullName evidence="1">Uncharacterized protein</fullName>
    </submittedName>
</protein>
<dbReference type="AlphaFoldDB" id="A0A698W3C7"/>
<accession>A0A698W3C7</accession>
<dbReference type="GeneID" id="44983172"/>
<organism evidence="1">
    <name type="scientific">Salmonella bongori</name>
    <dbReference type="NCBI Taxonomy" id="54736"/>
    <lineage>
        <taxon>Bacteria</taxon>
        <taxon>Pseudomonadati</taxon>
        <taxon>Pseudomonadota</taxon>
        <taxon>Gammaproteobacteria</taxon>
        <taxon>Enterobacterales</taxon>
        <taxon>Enterobacteriaceae</taxon>
        <taxon>Salmonella</taxon>
    </lineage>
</organism>
<gene>
    <name evidence="1" type="ORF">FPE52_003926</name>
</gene>
<proteinExistence type="predicted"/>
<comment type="caution">
    <text evidence="1">The sequence shown here is derived from an EMBL/GenBank/DDBJ whole genome shotgun (WGS) entry which is preliminary data.</text>
</comment>
<name>A0A698W3C7_SALBN</name>
<sequence>MRFSHASVGPLHFQGRRVLFAIIFPMCSPAFLTSPTALPITPAMGPPTWIPAQVSAPSQNMVVLR</sequence>